<organism evidence="3 4">
    <name type="scientific">Saccharopolyspora cebuensis</name>
    <dbReference type="NCBI Taxonomy" id="418759"/>
    <lineage>
        <taxon>Bacteria</taxon>
        <taxon>Bacillati</taxon>
        <taxon>Actinomycetota</taxon>
        <taxon>Actinomycetes</taxon>
        <taxon>Pseudonocardiales</taxon>
        <taxon>Pseudonocardiaceae</taxon>
        <taxon>Saccharopolyspora</taxon>
    </lineage>
</organism>
<comment type="caution">
    <text evidence="3">The sequence shown here is derived from an EMBL/GenBank/DDBJ whole genome shotgun (WGS) entry which is preliminary data.</text>
</comment>
<feature type="signal peptide" evidence="2">
    <location>
        <begin position="1"/>
        <end position="19"/>
    </location>
</feature>
<feature type="chain" id="PRO_5045415144" evidence="2">
    <location>
        <begin position="20"/>
        <end position="72"/>
    </location>
</feature>
<name>A0ABV4CRG8_9PSEU</name>
<evidence type="ECO:0000256" key="2">
    <source>
        <dbReference type="SAM" id="SignalP"/>
    </source>
</evidence>
<protein>
    <submittedName>
        <fullName evidence="3">Uncharacterized protein</fullName>
    </submittedName>
</protein>
<reference evidence="3 4" key="1">
    <citation type="submission" date="2024-08" db="EMBL/GenBank/DDBJ databases">
        <title>Genome mining of Saccharopolyspora cebuensis PGLac3 from Nigerian medicinal plant.</title>
        <authorList>
            <person name="Ezeobiora C.E."/>
            <person name="Igbokwe N.H."/>
            <person name="Amin D.H."/>
            <person name="Mendie U.E."/>
        </authorList>
    </citation>
    <scope>NUCLEOTIDE SEQUENCE [LARGE SCALE GENOMIC DNA]</scope>
    <source>
        <strain evidence="3 4">PGLac3</strain>
    </source>
</reference>
<dbReference type="RefSeq" id="WP_345360318.1">
    <property type="nucleotide sequence ID" value="NZ_BAABII010000004.1"/>
</dbReference>
<keyword evidence="4" id="KW-1185">Reference proteome</keyword>
<dbReference type="Proteomes" id="UP001564626">
    <property type="component" value="Unassembled WGS sequence"/>
</dbReference>
<dbReference type="EMBL" id="JBGEHV010000065">
    <property type="protein sequence ID" value="MEY8042777.1"/>
    <property type="molecule type" value="Genomic_DNA"/>
</dbReference>
<sequence>MKRWIAAGLLATAALTAWAVHRRTARRPPEPPVTPPDPTPEPAAEPEPVPLSTTYSYDPATLQRILDGLHHL</sequence>
<evidence type="ECO:0000256" key="1">
    <source>
        <dbReference type="SAM" id="MobiDB-lite"/>
    </source>
</evidence>
<feature type="compositionally biased region" description="Pro residues" evidence="1">
    <location>
        <begin position="30"/>
        <end position="49"/>
    </location>
</feature>
<evidence type="ECO:0000313" key="4">
    <source>
        <dbReference type="Proteomes" id="UP001564626"/>
    </source>
</evidence>
<evidence type="ECO:0000313" key="3">
    <source>
        <dbReference type="EMBL" id="MEY8042777.1"/>
    </source>
</evidence>
<feature type="region of interest" description="Disordered" evidence="1">
    <location>
        <begin position="22"/>
        <end position="56"/>
    </location>
</feature>
<accession>A0ABV4CRG8</accession>
<gene>
    <name evidence="3" type="ORF">AB8O55_25505</name>
</gene>
<proteinExistence type="predicted"/>
<keyword evidence="2" id="KW-0732">Signal</keyword>